<dbReference type="Gene3D" id="3.40.1360.10">
    <property type="match status" value="1"/>
</dbReference>
<dbReference type="PROSITE" id="PS50880">
    <property type="entry name" value="TOPRIM"/>
    <property type="match status" value="1"/>
</dbReference>
<keyword evidence="4 7" id="KW-0862">Zinc</keyword>
<proteinExistence type="inferred from homology"/>
<accession>A0A449AU36</accession>
<keyword evidence="2 7" id="KW-0227">DNA damage</keyword>
<dbReference type="SUPFAM" id="SSF111304">
    <property type="entry name" value="Recombination protein RecR"/>
    <property type="match status" value="1"/>
</dbReference>
<keyword evidence="10" id="KW-1185">Reference proteome</keyword>
<dbReference type="GO" id="GO:0008270">
    <property type="term" value="F:zinc ion binding"/>
    <property type="evidence" value="ECO:0007669"/>
    <property type="project" value="UniProtKB-KW"/>
</dbReference>
<gene>
    <name evidence="7 9" type="primary">recR</name>
    <name evidence="9" type="ORF">NCTC10194_00011</name>
</gene>
<dbReference type="PANTHER" id="PTHR30446">
    <property type="entry name" value="RECOMBINATION PROTEIN RECR"/>
    <property type="match status" value="1"/>
</dbReference>
<dbReference type="InterPro" id="IPR006171">
    <property type="entry name" value="TOPRIM_dom"/>
</dbReference>
<comment type="similarity">
    <text evidence="7">Belongs to the RecR family.</text>
</comment>
<evidence type="ECO:0000256" key="6">
    <source>
        <dbReference type="ARBA" id="ARBA00023204"/>
    </source>
</evidence>
<keyword evidence="6 7" id="KW-0234">DNA repair</keyword>
<dbReference type="Gene3D" id="1.10.8.420">
    <property type="entry name" value="RecR Domain 1"/>
    <property type="match status" value="1"/>
</dbReference>
<dbReference type="InterPro" id="IPR023627">
    <property type="entry name" value="Rcmb_RecR"/>
</dbReference>
<reference evidence="9 10" key="1">
    <citation type="submission" date="2019-01" db="EMBL/GenBank/DDBJ databases">
        <authorList>
            <consortium name="Pathogen Informatics"/>
        </authorList>
    </citation>
    <scope>NUCLEOTIDE SEQUENCE [LARGE SCALE GENOMIC DNA]</scope>
    <source>
        <strain evidence="9 10">NCTC10194</strain>
    </source>
</reference>
<dbReference type="GO" id="GO:0006310">
    <property type="term" value="P:DNA recombination"/>
    <property type="evidence" value="ECO:0007669"/>
    <property type="project" value="UniProtKB-UniRule"/>
</dbReference>
<dbReference type="GO" id="GO:0006281">
    <property type="term" value="P:DNA repair"/>
    <property type="evidence" value="ECO:0007669"/>
    <property type="project" value="UniProtKB-UniRule"/>
</dbReference>
<comment type="caution">
    <text evidence="7">Lacks conserved residue(s) required for the propagation of feature annotation.</text>
</comment>
<evidence type="ECO:0000256" key="7">
    <source>
        <dbReference type="HAMAP-Rule" id="MF_00017"/>
    </source>
</evidence>
<evidence type="ECO:0000256" key="5">
    <source>
        <dbReference type="ARBA" id="ARBA00023172"/>
    </source>
</evidence>
<dbReference type="InterPro" id="IPR000093">
    <property type="entry name" value="DNA_Rcmb_RecR"/>
</dbReference>
<dbReference type="HAMAP" id="MF_00017">
    <property type="entry name" value="RecR"/>
    <property type="match status" value="1"/>
</dbReference>
<dbReference type="Proteomes" id="UP000290815">
    <property type="component" value="Chromosome"/>
</dbReference>
<dbReference type="EMBL" id="LR215024">
    <property type="protein sequence ID" value="VEU70017.1"/>
    <property type="molecule type" value="Genomic_DNA"/>
</dbReference>
<dbReference type="Pfam" id="PF21175">
    <property type="entry name" value="RecR_C"/>
    <property type="match status" value="1"/>
</dbReference>
<keyword evidence="1 7" id="KW-0479">Metal-binding</keyword>
<dbReference type="RefSeq" id="WP_027333901.1">
    <property type="nucleotide sequence ID" value="NZ_LR215024.1"/>
</dbReference>
<evidence type="ECO:0000259" key="8">
    <source>
        <dbReference type="PROSITE" id="PS50880"/>
    </source>
</evidence>
<evidence type="ECO:0000256" key="3">
    <source>
        <dbReference type="ARBA" id="ARBA00022771"/>
    </source>
</evidence>
<comment type="function">
    <text evidence="7">May play a role in DNA repair. It seems to be involved in an RecBC-independent recombinational process of DNA repair. It may act with RecF and RecO.</text>
</comment>
<dbReference type="GO" id="GO:0003677">
    <property type="term" value="F:DNA binding"/>
    <property type="evidence" value="ECO:0007669"/>
    <property type="project" value="UniProtKB-UniRule"/>
</dbReference>
<keyword evidence="5 7" id="KW-0233">DNA recombination</keyword>
<dbReference type="AlphaFoldDB" id="A0A449AU36"/>
<evidence type="ECO:0000256" key="4">
    <source>
        <dbReference type="ARBA" id="ARBA00022833"/>
    </source>
</evidence>
<evidence type="ECO:0000313" key="10">
    <source>
        <dbReference type="Proteomes" id="UP000290815"/>
    </source>
</evidence>
<sequence length="195" mass="22388">MFKSDLIENFIDQAKKIPGISKKQAEKIVLWILNSDTQKVFDISNLMKKIKENIKFCPLCGNAVEDIENCAICHDPQRDNILLVVENVGIIEKIERAKFYYGKYFVFKQLIKTENDLSKIQNEIDRLVSYSTNFNEIILGISPTLEGEITNNILRKKIREKQLEVSQLAIGLPLGSSLDYIDDITLKLSLIHRSK</sequence>
<dbReference type="PANTHER" id="PTHR30446:SF0">
    <property type="entry name" value="RECOMBINATION PROTEIN RECR"/>
    <property type="match status" value="1"/>
</dbReference>
<feature type="domain" description="Toprim" evidence="8">
    <location>
        <begin position="80"/>
        <end position="173"/>
    </location>
</feature>
<evidence type="ECO:0000256" key="2">
    <source>
        <dbReference type="ARBA" id="ARBA00022763"/>
    </source>
</evidence>
<name>A0A449AU36_9BACT</name>
<protein>
    <recommendedName>
        <fullName evidence="7">Recombination protein RecR</fullName>
    </recommendedName>
</protein>
<evidence type="ECO:0000313" key="9">
    <source>
        <dbReference type="EMBL" id="VEU70017.1"/>
    </source>
</evidence>
<keyword evidence="3 7" id="KW-0863">Zinc-finger</keyword>
<dbReference type="KEGG" id="mgly:NCTC10194_00011"/>
<evidence type="ECO:0000256" key="1">
    <source>
        <dbReference type="ARBA" id="ARBA00022723"/>
    </source>
</evidence>
<organism evidence="9 10">
    <name type="scientific">Mycoplasmopsis glycophila</name>
    <dbReference type="NCBI Taxonomy" id="171285"/>
    <lineage>
        <taxon>Bacteria</taxon>
        <taxon>Bacillati</taxon>
        <taxon>Mycoplasmatota</taxon>
        <taxon>Mycoplasmoidales</taxon>
        <taxon>Metamycoplasmataceae</taxon>
        <taxon>Mycoplasmopsis</taxon>
    </lineage>
</organism>